<feature type="transmembrane region" description="Helical" evidence="8">
    <location>
        <begin position="267"/>
        <end position="292"/>
    </location>
</feature>
<evidence type="ECO:0000256" key="4">
    <source>
        <dbReference type="ARBA" id="ARBA00022692"/>
    </source>
</evidence>
<comment type="subcellular location">
    <subcellularLocation>
        <location evidence="1">Cell membrane</location>
        <topology evidence="1">Multi-pass membrane protein</topology>
    </subcellularLocation>
</comment>
<organism evidence="9 10">
    <name type="scientific">Streptomyces ficellus</name>
    <dbReference type="NCBI Taxonomy" id="1977088"/>
    <lineage>
        <taxon>Bacteria</taxon>
        <taxon>Bacillati</taxon>
        <taxon>Actinomycetota</taxon>
        <taxon>Actinomycetes</taxon>
        <taxon>Kitasatosporales</taxon>
        <taxon>Streptomycetaceae</taxon>
        <taxon>Streptomyces</taxon>
    </lineage>
</organism>
<feature type="region of interest" description="Disordered" evidence="7">
    <location>
        <begin position="226"/>
        <end position="260"/>
    </location>
</feature>
<dbReference type="Pfam" id="PF07690">
    <property type="entry name" value="MFS_1"/>
    <property type="match status" value="1"/>
</dbReference>
<dbReference type="EMBL" id="JAUEPL010000004">
    <property type="protein sequence ID" value="MDN3293350.1"/>
    <property type="molecule type" value="Genomic_DNA"/>
</dbReference>
<dbReference type="InterPro" id="IPR011701">
    <property type="entry name" value="MFS"/>
</dbReference>
<reference evidence="9" key="1">
    <citation type="submission" date="2023-06" db="EMBL/GenBank/DDBJ databases">
        <title>WGS-Sequencing of Streptomyces ficellus isolate 21 collected from sand in Gara Djebilet Iron Mine in Algeria.</title>
        <authorList>
            <person name="Zegers G.P."/>
            <person name="Gomez A."/>
            <person name="Gueddou A."/>
            <person name="Zahara A.F."/>
            <person name="Worth M."/>
            <person name="Sevigny J.L."/>
            <person name="Tisa L."/>
        </authorList>
    </citation>
    <scope>NUCLEOTIDE SEQUENCE</scope>
    <source>
        <strain evidence="9">AS11</strain>
    </source>
</reference>
<proteinExistence type="predicted"/>
<evidence type="ECO:0000256" key="3">
    <source>
        <dbReference type="ARBA" id="ARBA00022475"/>
    </source>
</evidence>
<dbReference type="InterPro" id="IPR036259">
    <property type="entry name" value="MFS_trans_sf"/>
</dbReference>
<dbReference type="Proteomes" id="UP001174050">
    <property type="component" value="Unassembled WGS sequence"/>
</dbReference>
<feature type="transmembrane region" description="Helical" evidence="8">
    <location>
        <begin position="359"/>
        <end position="379"/>
    </location>
</feature>
<evidence type="ECO:0000256" key="7">
    <source>
        <dbReference type="SAM" id="MobiDB-lite"/>
    </source>
</evidence>
<evidence type="ECO:0000313" key="10">
    <source>
        <dbReference type="Proteomes" id="UP001174050"/>
    </source>
</evidence>
<feature type="transmembrane region" description="Helical" evidence="8">
    <location>
        <begin position="160"/>
        <end position="180"/>
    </location>
</feature>
<gene>
    <name evidence="9" type="ORF">QWM81_04655</name>
</gene>
<keyword evidence="6 8" id="KW-0472">Membrane</keyword>
<dbReference type="Gene3D" id="1.20.1250.20">
    <property type="entry name" value="MFS general substrate transporter like domains"/>
    <property type="match status" value="1"/>
</dbReference>
<evidence type="ECO:0000256" key="1">
    <source>
        <dbReference type="ARBA" id="ARBA00004651"/>
    </source>
</evidence>
<sequence>MTATGTGTGTMARPGRVRRALGLPATGGHGRFITGNLIDSLGNGMLLPLGLLYFTTIRDLPLAAVGAAVTIGQLAALPVVFVAGRFMDRRDPRRLTVVANVVGAAGFLSFLAAHRPWQVACAYLLVQSGVNAYYTAQRTLITHTVPAAETRAWFAFTGSLRNIGIGAGAALAAAALALFGTGALTWLIAAAAPLYLIAAVCFAGVPTSPPPSPAATKAMNATAKPVAPNAPNAPAASTSPAAPGAPGETPPHTAPPTEADSDSTRRYLLLVACNVPFVLAQSMLSVLIALYATRALGLPAWTASVLLVLNTVMVSTLTSPLTAHAAPSKPRHTITLGYVLLAAAMLAFAAPALPALGSTAWPALLVAIVLFSLAEIFYSPAMNELSVTLTPSAARGSRQSLYQLSWATGNIAAPVLFTTLLDAGALLPWAAQGAACLLALIAVPALEPSRRDQGRPRGRTPRGRTPR</sequence>
<name>A0ABT7Z1K8_9ACTN</name>
<feature type="compositionally biased region" description="Low complexity" evidence="7">
    <location>
        <begin position="226"/>
        <end position="247"/>
    </location>
</feature>
<comment type="caution">
    <text evidence="9">The sequence shown here is derived from an EMBL/GenBank/DDBJ whole genome shotgun (WGS) entry which is preliminary data.</text>
</comment>
<dbReference type="PANTHER" id="PTHR23517">
    <property type="entry name" value="RESISTANCE PROTEIN MDTM, PUTATIVE-RELATED-RELATED"/>
    <property type="match status" value="1"/>
</dbReference>
<keyword evidence="5 8" id="KW-1133">Transmembrane helix</keyword>
<accession>A0ABT7Z1K8</accession>
<dbReference type="PANTHER" id="PTHR23517:SF2">
    <property type="entry name" value="MULTIDRUG RESISTANCE PROTEIN MDTH"/>
    <property type="match status" value="1"/>
</dbReference>
<feature type="transmembrane region" description="Helical" evidence="8">
    <location>
        <begin position="333"/>
        <end position="353"/>
    </location>
</feature>
<keyword evidence="2" id="KW-0813">Transport</keyword>
<evidence type="ECO:0000256" key="6">
    <source>
        <dbReference type="ARBA" id="ARBA00023136"/>
    </source>
</evidence>
<protein>
    <submittedName>
        <fullName evidence="9">MFS transporter</fullName>
    </submittedName>
</protein>
<feature type="transmembrane region" description="Helical" evidence="8">
    <location>
        <begin position="298"/>
        <end position="321"/>
    </location>
</feature>
<dbReference type="SUPFAM" id="SSF103473">
    <property type="entry name" value="MFS general substrate transporter"/>
    <property type="match status" value="1"/>
</dbReference>
<dbReference type="InterPro" id="IPR050171">
    <property type="entry name" value="MFS_Transporters"/>
</dbReference>
<feature type="transmembrane region" description="Helical" evidence="8">
    <location>
        <begin position="95"/>
        <end position="111"/>
    </location>
</feature>
<keyword evidence="10" id="KW-1185">Reference proteome</keyword>
<dbReference type="RefSeq" id="WP_290110204.1">
    <property type="nucleotide sequence ID" value="NZ_JAUEPL010000004.1"/>
</dbReference>
<evidence type="ECO:0000256" key="2">
    <source>
        <dbReference type="ARBA" id="ARBA00022448"/>
    </source>
</evidence>
<feature type="transmembrane region" description="Helical" evidence="8">
    <location>
        <begin position="426"/>
        <end position="446"/>
    </location>
</feature>
<feature type="transmembrane region" description="Helical" evidence="8">
    <location>
        <begin position="186"/>
        <end position="205"/>
    </location>
</feature>
<evidence type="ECO:0000313" key="9">
    <source>
        <dbReference type="EMBL" id="MDN3293350.1"/>
    </source>
</evidence>
<evidence type="ECO:0000256" key="8">
    <source>
        <dbReference type="SAM" id="Phobius"/>
    </source>
</evidence>
<feature type="transmembrane region" description="Helical" evidence="8">
    <location>
        <begin position="60"/>
        <end position="83"/>
    </location>
</feature>
<keyword evidence="4 8" id="KW-0812">Transmembrane</keyword>
<evidence type="ECO:0000256" key="5">
    <source>
        <dbReference type="ARBA" id="ARBA00022989"/>
    </source>
</evidence>
<keyword evidence="3" id="KW-1003">Cell membrane</keyword>